<gene>
    <name evidence="2" type="primary">6035715</name>
    <name evidence="1" type="ORF">CpipJ_CPIJ004264</name>
</gene>
<dbReference type="AlphaFoldDB" id="B0WAW0"/>
<keyword evidence="3" id="KW-1185">Reference proteome</keyword>
<dbReference type="EnsemblMetazoa" id="CPIJ004264-RA">
    <property type="protein sequence ID" value="CPIJ004264-PA"/>
    <property type="gene ID" value="CPIJ004264"/>
</dbReference>
<reference evidence="1" key="1">
    <citation type="submission" date="2007-03" db="EMBL/GenBank/DDBJ databases">
        <title>Annotation of Culex pipiens quinquefasciatus.</title>
        <authorList>
            <consortium name="The Broad Institute Genome Sequencing Platform"/>
            <person name="Atkinson P.W."/>
            <person name="Hemingway J."/>
            <person name="Christensen B.M."/>
            <person name="Higgs S."/>
            <person name="Kodira C."/>
            <person name="Hannick L."/>
            <person name="Megy K."/>
            <person name="O'Leary S."/>
            <person name="Pearson M."/>
            <person name="Haas B.J."/>
            <person name="Mauceli E."/>
            <person name="Wortman J.R."/>
            <person name="Lee N.H."/>
            <person name="Guigo R."/>
            <person name="Stanke M."/>
            <person name="Alvarado L."/>
            <person name="Amedeo P."/>
            <person name="Antoine C.H."/>
            <person name="Arensburger P."/>
            <person name="Bidwell S.L."/>
            <person name="Crawford M."/>
            <person name="Camaro F."/>
            <person name="Devon K."/>
            <person name="Engels R."/>
            <person name="Hammond M."/>
            <person name="Howarth C."/>
            <person name="Koehrsen M."/>
            <person name="Lawson D."/>
            <person name="Montgomery P."/>
            <person name="Nene V."/>
            <person name="Nusbaum C."/>
            <person name="Puiu D."/>
            <person name="Romero-Severson J."/>
            <person name="Severson D.W."/>
            <person name="Shumway M."/>
            <person name="Sisk P."/>
            <person name="Stolte C."/>
            <person name="Zeng Q."/>
            <person name="Eisenstadt E."/>
            <person name="Fraser-Liggett C."/>
            <person name="Strausberg R."/>
            <person name="Galagan J."/>
            <person name="Birren B."/>
            <person name="Collins F.H."/>
        </authorList>
    </citation>
    <scope>NUCLEOTIDE SEQUENCE [LARGE SCALE GENOMIC DNA]</scope>
    <source>
        <strain evidence="1">JHB</strain>
    </source>
</reference>
<dbReference type="VEuPathDB" id="VectorBase:CPIJ004264"/>
<dbReference type="InParanoid" id="B0WAW0"/>
<sequence length="59" mass="6773">MSLIRYITMCKRKMPVITPELSESLVRELAGANKTVKILDAMERYPIIVVRMFALSTML</sequence>
<protein>
    <submittedName>
        <fullName evidence="1 2">Uncharacterized protein</fullName>
    </submittedName>
</protein>
<evidence type="ECO:0000313" key="3">
    <source>
        <dbReference type="Proteomes" id="UP000002320"/>
    </source>
</evidence>
<accession>B0WAW0</accession>
<organism>
    <name type="scientific">Culex quinquefasciatus</name>
    <name type="common">Southern house mosquito</name>
    <name type="synonym">Culex pungens</name>
    <dbReference type="NCBI Taxonomy" id="7176"/>
    <lineage>
        <taxon>Eukaryota</taxon>
        <taxon>Metazoa</taxon>
        <taxon>Ecdysozoa</taxon>
        <taxon>Arthropoda</taxon>
        <taxon>Hexapoda</taxon>
        <taxon>Insecta</taxon>
        <taxon>Pterygota</taxon>
        <taxon>Neoptera</taxon>
        <taxon>Endopterygota</taxon>
        <taxon>Diptera</taxon>
        <taxon>Nematocera</taxon>
        <taxon>Culicoidea</taxon>
        <taxon>Culicidae</taxon>
        <taxon>Culicinae</taxon>
        <taxon>Culicini</taxon>
        <taxon>Culex</taxon>
        <taxon>Culex</taxon>
    </lineage>
</organism>
<dbReference type="EMBL" id="DS231875">
    <property type="protein sequence ID" value="EDS41826.1"/>
    <property type="molecule type" value="Genomic_DNA"/>
</dbReference>
<proteinExistence type="predicted"/>
<dbReference type="KEGG" id="cqu:CpipJ_CPIJ004264"/>
<evidence type="ECO:0000313" key="2">
    <source>
        <dbReference type="EnsemblMetazoa" id="CPIJ004264-PA"/>
    </source>
</evidence>
<dbReference type="HOGENOM" id="CLU_2963051_0_0_1"/>
<name>B0WAW0_CULQU</name>
<evidence type="ECO:0000313" key="1">
    <source>
        <dbReference type="EMBL" id="EDS41826.1"/>
    </source>
</evidence>
<dbReference type="Proteomes" id="UP000002320">
    <property type="component" value="Unassembled WGS sequence"/>
</dbReference>
<reference evidence="2" key="2">
    <citation type="submission" date="2020-05" db="UniProtKB">
        <authorList>
            <consortium name="EnsemblMetazoa"/>
        </authorList>
    </citation>
    <scope>IDENTIFICATION</scope>
    <source>
        <strain evidence="2">JHB</strain>
    </source>
</reference>